<feature type="signal peptide" evidence="2">
    <location>
        <begin position="1"/>
        <end position="15"/>
    </location>
</feature>
<accession>A0A2P8IBK0</accession>
<feature type="chain" id="PRO_5038906824" evidence="2">
    <location>
        <begin position="16"/>
        <end position="198"/>
    </location>
</feature>
<proteinExistence type="predicted"/>
<comment type="caution">
    <text evidence="3">The sequence shown here is derived from an EMBL/GenBank/DDBJ whole genome shotgun (WGS) entry which is preliminary data.</text>
</comment>
<organism evidence="3 4">
    <name type="scientific">Saccharothrix carnea</name>
    <dbReference type="NCBI Taxonomy" id="1280637"/>
    <lineage>
        <taxon>Bacteria</taxon>
        <taxon>Bacillati</taxon>
        <taxon>Actinomycetota</taxon>
        <taxon>Actinomycetes</taxon>
        <taxon>Pseudonocardiales</taxon>
        <taxon>Pseudonocardiaceae</taxon>
        <taxon>Saccharothrix</taxon>
    </lineage>
</organism>
<dbReference type="EMBL" id="PYAX01000004">
    <property type="protein sequence ID" value="PSL55849.1"/>
    <property type="molecule type" value="Genomic_DNA"/>
</dbReference>
<keyword evidence="4" id="KW-1185">Reference proteome</keyword>
<evidence type="ECO:0000313" key="4">
    <source>
        <dbReference type="Proteomes" id="UP000241118"/>
    </source>
</evidence>
<keyword evidence="2" id="KW-0732">Signal</keyword>
<protein>
    <submittedName>
        <fullName evidence="3">HNH/ENDO VII superfamily nuclease</fullName>
    </submittedName>
</protein>
<dbReference type="Proteomes" id="UP000241118">
    <property type="component" value="Unassembled WGS sequence"/>
</dbReference>
<sequence>MVTLLALLAIAVAFALHRRTPDGPDHTTGGPSGRDRSAGGTPVPPVEAVAPAQVIARDKLVAGEPAAARDSRGQPVPPGVQRLPSGRRPANSKYAGRKFDGDTWTPELAAKYPDGVVFTNDGFPDFSPYATHTVTIDPHFQGDRTDFTQANRLAGLRGTPEGYIWHHHQDTRTMQLVPQDLHEGVRHAGGVAIMKGRK</sequence>
<dbReference type="OrthoDB" id="582519at2"/>
<gene>
    <name evidence="3" type="ORF">B0I31_104140</name>
</gene>
<evidence type="ECO:0000256" key="1">
    <source>
        <dbReference type="SAM" id="MobiDB-lite"/>
    </source>
</evidence>
<feature type="region of interest" description="Disordered" evidence="1">
    <location>
        <begin position="63"/>
        <end position="99"/>
    </location>
</feature>
<reference evidence="3 4" key="1">
    <citation type="submission" date="2018-03" db="EMBL/GenBank/DDBJ databases">
        <title>Genomic Encyclopedia of Type Strains, Phase III (KMG-III): the genomes of soil and plant-associated and newly described type strains.</title>
        <authorList>
            <person name="Whitman W."/>
        </authorList>
    </citation>
    <scope>NUCLEOTIDE SEQUENCE [LARGE SCALE GENOMIC DNA]</scope>
    <source>
        <strain evidence="3 4">CGMCC 4.7097</strain>
    </source>
</reference>
<dbReference type="RefSeq" id="WP_106615575.1">
    <property type="nucleotide sequence ID" value="NZ_PYAX01000004.1"/>
</dbReference>
<dbReference type="Pfam" id="PF14414">
    <property type="entry name" value="WHH"/>
    <property type="match status" value="1"/>
</dbReference>
<name>A0A2P8IBK0_SACCR</name>
<feature type="region of interest" description="Disordered" evidence="1">
    <location>
        <begin position="19"/>
        <end position="45"/>
    </location>
</feature>
<dbReference type="AlphaFoldDB" id="A0A2P8IBK0"/>
<feature type="compositionally biased region" description="Basic and acidic residues" evidence="1">
    <location>
        <begin position="63"/>
        <end position="72"/>
    </location>
</feature>
<evidence type="ECO:0000256" key="2">
    <source>
        <dbReference type="SAM" id="SignalP"/>
    </source>
</evidence>
<evidence type="ECO:0000313" key="3">
    <source>
        <dbReference type="EMBL" id="PSL55849.1"/>
    </source>
</evidence>
<dbReference type="InterPro" id="IPR032869">
    <property type="entry name" value="WHH_dom_containing"/>
</dbReference>